<keyword evidence="3 7" id="KW-0653">Protein transport</keyword>
<reference evidence="9" key="1">
    <citation type="submission" date="2016-10" db="EMBL/GenBank/DDBJ databases">
        <authorList>
            <person name="Varghese N."/>
        </authorList>
    </citation>
    <scope>NUCLEOTIDE SEQUENCE [LARGE SCALE GENOMIC DNA]</scope>
    <source>
        <strain evidence="9">DSM 24868</strain>
    </source>
</reference>
<comment type="subcellular location">
    <subcellularLocation>
        <location evidence="7">Cell membrane</location>
        <topology evidence="7">Multi-pass membrane protein</topology>
    </subcellularLocation>
    <subcellularLocation>
        <location evidence="1">Membrane</location>
        <topology evidence="1">Multi-pass membrane protein</topology>
    </subcellularLocation>
</comment>
<dbReference type="Proteomes" id="UP000183315">
    <property type="component" value="Unassembled WGS sequence"/>
</dbReference>
<dbReference type="OrthoDB" id="9777044at2"/>
<dbReference type="NCBIfam" id="TIGR00945">
    <property type="entry name" value="tatC"/>
    <property type="match status" value="1"/>
</dbReference>
<feature type="transmembrane region" description="Helical" evidence="7">
    <location>
        <begin position="189"/>
        <end position="206"/>
    </location>
</feature>
<evidence type="ECO:0000256" key="7">
    <source>
        <dbReference type="HAMAP-Rule" id="MF_00902"/>
    </source>
</evidence>
<keyword evidence="7" id="KW-0813">Transport</keyword>
<feature type="transmembrane region" description="Helical" evidence="7">
    <location>
        <begin position="212"/>
        <end position="232"/>
    </location>
</feature>
<dbReference type="PANTHER" id="PTHR30371:SF0">
    <property type="entry name" value="SEC-INDEPENDENT PROTEIN TRANSLOCASE PROTEIN TATC, CHLOROPLASTIC-RELATED"/>
    <property type="match status" value="1"/>
</dbReference>
<feature type="transmembrane region" description="Helical" evidence="7">
    <location>
        <begin position="105"/>
        <end position="126"/>
    </location>
</feature>
<dbReference type="HAMAP" id="MF_00902">
    <property type="entry name" value="TatC"/>
    <property type="match status" value="1"/>
</dbReference>
<keyword evidence="7" id="KW-1003">Cell membrane</keyword>
<evidence type="ECO:0000313" key="9">
    <source>
        <dbReference type="Proteomes" id="UP000183315"/>
    </source>
</evidence>
<evidence type="ECO:0000256" key="4">
    <source>
        <dbReference type="ARBA" id="ARBA00022989"/>
    </source>
</evidence>
<evidence type="ECO:0000256" key="3">
    <source>
        <dbReference type="ARBA" id="ARBA00022927"/>
    </source>
</evidence>
<feature type="transmembrane region" description="Helical" evidence="7">
    <location>
        <begin position="153"/>
        <end position="177"/>
    </location>
</feature>
<evidence type="ECO:0000313" key="8">
    <source>
        <dbReference type="EMBL" id="SEI85248.1"/>
    </source>
</evidence>
<dbReference type="eggNOG" id="COG0805">
    <property type="taxonomic scope" value="Bacteria"/>
</dbReference>
<sequence>MALADHLRELRKRIILSAVGIVVGMVGGWLLYPMIFESLLEPIVAIAEQDDSLVTVNFGGVASALDMQIKVSLVLGIVLSAPWWLYQLWAFVAPGLHQREKRYTVAFLGSAIPLFFGGVAVAWWVLPRAVEILISFTPEGAANLLDAQTFLTFAVRLILAFGLAFVFPVIMVAVTWVGIVKAQTWLHGWRWAVFLICLAAAVLTPTPDAVTMMVMAVPMVGLYFSAVGVCLLRDRAVRRRAA</sequence>
<dbReference type="GO" id="GO:0009977">
    <property type="term" value="F:proton motive force dependent protein transmembrane transporter activity"/>
    <property type="evidence" value="ECO:0007669"/>
    <property type="project" value="TreeGrafter"/>
</dbReference>
<comment type="subunit">
    <text evidence="7">The Tat system comprises two distinct complexes: a TatABC complex, containing multiple copies of TatA, TatB and TatC subunits, and a separate TatA complex, containing only TatA subunits. Substrates initially bind to the TatABC complex, which probably triggers association of the separate TatA complex to form the active translocon.</text>
</comment>
<comment type="function">
    <text evidence="7">Part of the twin-arginine translocation (Tat) system that transports large folded proteins containing a characteristic twin-arginine motif in their signal peptide across membranes. Together with TatB, TatC is part of a receptor directly interacting with Tat signal peptides.</text>
</comment>
<keyword evidence="2 7" id="KW-0812">Transmembrane</keyword>
<evidence type="ECO:0000256" key="6">
    <source>
        <dbReference type="ARBA" id="ARBA00023136"/>
    </source>
</evidence>
<dbReference type="PANTHER" id="PTHR30371">
    <property type="entry name" value="SEC-INDEPENDENT PROTEIN TRANSLOCASE PROTEIN TATC"/>
    <property type="match status" value="1"/>
</dbReference>
<dbReference type="AlphaFoldDB" id="A0A1H6TYQ7"/>
<evidence type="ECO:0000256" key="5">
    <source>
        <dbReference type="ARBA" id="ARBA00023010"/>
    </source>
</evidence>
<dbReference type="GO" id="GO:0043953">
    <property type="term" value="P:protein transport by the Tat complex"/>
    <property type="evidence" value="ECO:0007669"/>
    <property type="project" value="UniProtKB-UniRule"/>
</dbReference>
<name>A0A1H6TYQ7_9MICO</name>
<accession>A0A1H6TYQ7</accession>
<dbReference type="Pfam" id="PF00902">
    <property type="entry name" value="TatC"/>
    <property type="match status" value="1"/>
</dbReference>
<gene>
    <name evidence="7" type="primary">tatC</name>
    <name evidence="8" type="ORF">SAMN05421637_0190</name>
</gene>
<feature type="transmembrane region" description="Helical" evidence="7">
    <location>
        <begin position="14"/>
        <end position="32"/>
    </location>
</feature>
<dbReference type="InterPro" id="IPR002033">
    <property type="entry name" value="TatC"/>
</dbReference>
<keyword evidence="9" id="KW-1185">Reference proteome</keyword>
<dbReference type="GO" id="GO:0033281">
    <property type="term" value="C:TAT protein transport complex"/>
    <property type="evidence" value="ECO:0007669"/>
    <property type="project" value="UniProtKB-UniRule"/>
</dbReference>
<dbReference type="PRINTS" id="PR01840">
    <property type="entry name" value="TATCFAMILY"/>
</dbReference>
<dbReference type="EMBL" id="FNZI01000001">
    <property type="protein sequence ID" value="SEI85248.1"/>
    <property type="molecule type" value="Genomic_DNA"/>
</dbReference>
<dbReference type="STRING" id="1043493.SAMN05421637_0190"/>
<proteinExistence type="inferred from homology"/>
<evidence type="ECO:0000256" key="2">
    <source>
        <dbReference type="ARBA" id="ARBA00022692"/>
    </source>
</evidence>
<comment type="similarity">
    <text evidence="7">Belongs to the TatC family.</text>
</comment>
<protein>
    <recommendedName>
        <fullName evidence="7">Sec-independent protein translocase protein TatC</fullName>
    </recommendedName>
</protein>
<keyword evidence="4 7" id="KW-1133">Transmembrane helix</keyword>
<keyword evidence="5 7" id="KW-0811">Translocation</keyword>
<organism evidence="8 9">
    <name type="scientific">Demequina mangrovi</name>
    <dbReference type="NCBI Taxonomy" id="1043493"/>
    <lineage>
        <taxon>Bacteria</taxon>
        <taxon>Bacillati</taxon>
        <taxon>Actinomycetota</taxon>
        <taxon>Actinomycetes</taxon>
        <taxon>Micrococcales</taxon>
        <taxon>Demequinaceae</taxon>
        <taxon>Demequina</taxon>
    </lineage>
</organism>
<feature type="transmembrane region" description="Helical" evidence="7">
    <location>
        <begin position="73"/>
        <end position="93"/>
    </location>
</feature>
<evidence type="ECO:0000256" key="1">
    <source>
        <dbReference type="ARBA" id="ARBA00004141"/>
    </source>
</evidence>
<keyword evidence="6 7" id="KW-0472">Membrane</keyword>
<dbReference type="GO" id="GO:0065002">
    <property type="term" value="P:intracellular protein transmembrane transport"/>
    <property type="evidence" value="ECO:0007669"/>
    <property type="project" value="TreeGrafter"/>
</dbReference>